<dbReference type="PANTHER" id="PTHR43712:SF2">
    <property type="entry name" value="O-METHYLTRANSFERASE CICE"/>
    <property type="match status" value="1"/>
</dbReference>
<dbReference type="Pfam" id="PF00891">
    <property type="entry name" value="Methyltransf_2"/>
    <property type="match status" value="1"/>
</dbReference>
<dbReference type="InterPro" id="IPR001077">
    <property type="entry name" value="COMT_C"/>
</dbReference>
<dbReference type="Gene3D" id="1.10.10.10">
    <property type="entry name" value="Winged helix-like DNA-binding domain superfamily/Winged helix DNA-binding domain"/>
    <property type="match status" value="1"/>
</dbReference>
<dbReference type="Gene3D" id="3.40.50.150">
    <property type="entry name" value="Vaccinia Virus protein VP39"/>
    <property type="match status" value="1"/>
</dbReference>
<evidence type="ECO:0008006" key="9">
    <source>
        <dbReference type="Google" id="ProtNLM"/>
    </source>
</evidence>
<evidence type="ECO:0000256" key="3">
    <source>
        <dbReference type="ARBA" id="ARBA00022691"/>
    </source>
</evidence>
<keyword evidence="3" id="KW-0949">S-adenosyl-L-methionine</keyword>
<dbReference type="InterPro" id="IPR012967">
    <property type="entry name" value="COMT_dimerisation"/>
</dbReference>
<protein>
    <recommendedName>
        <fullName evidence="9">O-methyltransferase domain-containing protein</fullName>
    </recommendedName>
</protein>
<comment type="caution">
    <text evidence="7">The sequence shown here is derived from an EMBL/GenBank/DDBJ whole genome shotgun (WGS) entry which is preliminary data.</text>
</comment>
<gene>
    <name evidence="7" type="ORF">GCM10010411_75800</name>
</gene>
<sequence>MTVARDVSAAASKSPLHPCDQIRLTAMAEWLSYHGPMEAALELLPGRNATRAAAVIAEACDLDHGSVLIAAPDVDAVAAELPCQGYEVSGPTPAQPVAARLTARHQVQVQVQVLKVHLPSHPGRYVELLVVDSRTCPARVVRSERASNRETHVAFRVAAPDDTTLSRLWSALASCELGADGGGWFPGHGLRGRTELYWRAAGQTANGWPRRVAIAVDSRLQPALRNHLDASRTIVHHLGAHLAAPMLMPVRADVTTHHTGLVVSNALADDAPADAPGDARSRRQLRALSGTWAAQVLQAMARLGVPDMLRGGPMATAELASSTGAHPELLSRLMLPVLAHPWLGVLHPVGADVWALTQTGHRLAAADPEALRQHATAYGELFCDTLAQHPLAFSDDHFPAAEFAGADTHHDPGDAPGPGALFESAATATPPSMRVLPAVVDLTDATTIVDIGGGGALLGHLLDANPHLTATLLEDPAVLKSAREHLELRGFRDDRCRVVPGDPAEPGDIPRLAQVYLLSRILHDWDPVRSTHILRAVRAAVPDDATLLVLQRPLPPPPDPAPAWTARAEYRDLLTATGWQPAHERSLPWGITVLTARPGTIPARRDLFTDTGSPVTGRRAAPRQPT</sequence>
<evidence type="ECO:0000259" key="5">
    <source>
        <dbReference type="Pfam" id="PF00891"/>
    </source>
</evidence>
<feature type="domain" description="O-methyltransferase dimerisation" evidence="6">
    <location>
        <begin position="287"/>
        <end position="359"/>
    </location>
</feature>
<dbReference type="PROSITE" id="PS51683">
    <property type="entry name" value="SAM_OMT_II"/>
    <property type="match status" value="1"/>
</dbReference>
<dbReference type="EMBL" id="BAAATD010000013">
    <property type="protein sequence ID" value="GAA2627506.1"/>
    <property type="molecule type" value="Genomic_DNA"/>
</dbReference>
<dbReference type="Pfam" id="PF08100">
    <property type="entry name" value="Dimerisation"/>
    <property type="match status" value="1"/>
</dbReference>
<reference evidence="7 8" key="1">
    <citation type="journal article" date="2019" name="Int. J. Syst. Evol. Microbiol.">
        <title>The Global Catalogue of Microorganisms (GCM) 10K type strain sequencing project: providing services to taxonomists for standard genome sequencing and annotation.</title>
        <authorList>
            <consortium name="The Broad Institute Genomics Platform"/>
            <consortium name="The Broad Institute Genome Sequencing Center for Infectious Disease"/>
            <person name="Wu L."/>
            <person name="Ma J."/>
        </authorList>
    </citation>
    <scope>NUCLEOTIDE SEQUENCE [LARGE SCALE GENOMIC DNA]</scope>
    <source>
        <strain evidence="7 8">JCM 6833</strain>
    </source>
</reference>
<evidence type="ECO:0000313" key="7">
    <source>
        <dbReference type="EMBL" id="GAA2627506.1"/>
    </source>
</evidence>
<dbReference type="InterPro" id="IPR036388">
    <property type="entry name" value="WH-like_DNA-bd_sf"/>
</dbReference>
<dbReference type="InterPro" id="IPR036390">
    <property type="entry name" value="WH_DNA-bd_sf"/>
</dbReference>
<keyword evidence="8" id="KW-1185">Reference proteome</keyword>
<feature type="domain" description="O-methyltransferase C-terminal" evidence="5">
    <location>
        <begin position="438"/>
        <end position="552"/>
    </location>
</feature>
<dbReference type="SUPFAM" id="SSF46785">
    <property type="entry name" value="Winged helix' DNA-binding domain"/>
    <property type="match status" value="1"/>
</dbReference>
<name>A0ABN3QIR7_9ACTN</name>
<dbReference type="InterPro" id="IPR016461">
    <property type="entry name" value="COMT-like"/>
</dbReference>
<proteinExistence type="predicted"/>
<dbReference type="SUPFAM" id="SSF53335">
    <property type="entry name" value="S-adenosyl-L-methionine-dependent methyltransferases"/>
    <property type="match status" value="1"/>
</dbReference>
<keyword evidence="2" id="KW-0808">Transferase</keyword>
<evidence type="ECO:0000256" key="4">
    <source>
        <dbReference type="SAM" id="MobiDB-lite"/>
    </source>
</evidence>
<feature type="region of interest" description="Disordered" evidence="4">
    <location>
        <begin position="603"/>
        <end position="626"/>
    </location>
</feature>
<keyword evidence="1" id="KW-0489">Methyltransferase</keyword>
<evidence type="ECO:0000259" key="6">
    <source>
        <dbReference type="Pfam" id="PF08100"/>
    </source>
</evidence>
<evidence type="ECO:0000256" key="2">
    <source>
        <dbReference type="ARBA" id="ARBA00022679"/>
    </source>
</evidence>
<evidence type="ECO:0000313" key="8">
    <source>
        <dbReference type="Proteomes" id="UP001501509"/>
    </source>
</evidence>
<evidence type="ECO:0000256" key="1">
    <source>
        <dbReference type="ARBA" id="ARBA00022603"/>
    </source>
</evidence>
<dbReference type="Gene3D" id="1.10.287.1350">
    <property type="match status" value="1"/>
</dbReference>
<organism evidence="7 8">
    <name type="scientific">Actinomadura fulvescens</name>
    <dbReference type="NCBI Taxonomy" id="46160"/>
    <lineage>
        <taxon>Bacteria</taxon>
        <taxon>Bacillati</taxon>
        <taxon>Actinomycetota</taxon>
        <taxon>Actinomycetes</taxon>
        <taxon>Streptosporangiales</taxon>
        <taxon>Thermomonosporaceae</taxon>
        <taxon>Actinomadura</taxon>
    </lineage>
</organism>
<dbReference type="RefSeq" id="WP_344547319.1">
    <property type="nucleotide sequence ID" value="NZ_BAAATD010000013.1"/>
</dbReference>
<dbReference type="Proteomes" id="UP001501509">
    <property type="component" value="Unassembled WGS sequence"/>
</dbReference>
<dbReference type="InterPro" id="IPR029063">
    <property type="entry name" value="SAM-dependent_MTases_sf"/>
</dbReference>
<accession>A0ABN3QIR7</accession>
<dbReference type="PANTHER" id="PTHR43712">
    <property type="entry name" value="PUTATIVE (AFU_ORTHOLOGUE AFUA_4G14580)-RELATED"/>
    <property type="match status" value="1"/>
</dbReference>